<dbReference type="AlphaFoldDB" id="A0A558ZK67"/>
<accession>A0A558ZK67</accession>
<dbReference type="Proteomes" id="UP000320896">
    <property type="component" value="Unassembled WGS sequence"/>
</dbReference>
<comment type="similarity">
    <text evidence="5">Belongs to the bacteriophage holin family. Cp-1 holin subfamily.</text>
</comment>
<evidence type="ECO:0000313" key="8">
    <source>
        <dbReference type="Proteomes" id="UP000320896"/>
    </source>
</evidence>
<organism evidence="7 8">
    <name type="scientific">Streptococcus pneumoniae</name>
    <dbReference type="NCBI Taxonomy" id="1313"/>
    <lineage>
        <taxon>Bacteria</taxon>
        <taxon>Bacillati</taxon>
        <taxon>Bacillota</taxon>
        <taxon>Bacilli</taxon>
        <taxon>Lactobacillales</taxon>
        <taxon>Streptococcaceae</taxon>
        <taxon>Streptococcus</taxon>
    </lineage>
</organism>
<dbReference type="NCBIfam" id="TIGR01593">
    <property type="entry name" value="holin_tox_secr"/>
    <property type="match status" value="1"/>
</dbReference>
<evidence type="ECO:0000256" key="2">
    <source>
        <dbReference type="ARBA" id="ARBA00022692"/>
    </source>
</evidence>
<dbReference type="GO" id="GO:0016020">
    <property type="term" value="C:membrane"/>
    <property type="evidence" value="ECO:0007669"/>
    <property type="project" value="UniProtKB-SubCell"/>
</dbReference>
<comment type="caution">
    <text evidence="7">The sequence shown here is derived from an EMBL/GenBank/DDBJ whole genome shotgun (WGS) entry which is preliminary data.</text>
</comment>
<sequence>MYQEPDGIFGIIEVVRDFYDHGIDEHMIVFLLMAIVALDIVLGVARAWAYHEFSSRKWRKGLVSHTAMI</sequence>
<keyword evidence="4 6" id="KW-0472">Membrane</keyword>
<name>A0A558ZK67_STREE</name>
<feature type="non-terminal residue" evidence="7">
    <location>
        <position position="69"/>
    </location>
</feature>
<protein>
    <submittedName>
        <fullName evidence="7">Holin</fullName>
    </submittedName>
</protein>
<evidence type="ECO:0000256" key="4">
    <source>
        <dbReference type="ARBA" id="ARBA00023136"/>
    </source>
</evidence>
<proteinExistence type="inferred from homology"/>
<evidence type="ECO:0000256" key="1">
    <source>
        <dbReference type="ARBA" id="ARBA00004141"/>
    </source>
</evidence>
<dbReference type="InterPro" id="IPR006480">
    <property type="entry name" value="Phage_holin_4_1"/>
</dbReference>
<evidence type="ECO:0000313" key="7">
    <source>
        <dbReference type="EMBL" id="TVW77776.1"/>
    </source>
</evidence>
<feature type="transmembrane region" description="Helical" evidence="6">
    <location>
        <begin position="27"/>
        <end position="49"/>
    </location>
</feature>
<reference evidence="7 8" key="1">
    <citation type="submission" date="2019-07" db="EMBL/GenBank/DDBJ databases">
        <authorList>
            <person name="Mohale T."/>
        </authorList>
    </citation>
    <scope>NUCLEOTIDE SEQUENCE [LARGE SCALE GENOMIC DNA]</scope>
    <source>
        <strain evidence="7 8">NTPn 126</strain>
    </source>
</reference>
<comment type="subcellular location">
    <subcellularLocation>
        <location evidence="1">Membrane</location>
        <topology evidence="1">Multi-pass membrane protein</topology>
    </subcellularLocation>
</comment>
<evidence type="ECO:0000256" key="5">
    <source>
        <dbReference type="ARBA" id="ARBA00023600"/>
    </source>
</evidence>
<keyword evidence="2 6" id="KW-0812">Transmembrane</keyword>
<dbReference type="EMBL" id="VMWH01000511">
    <property type="protein sequence ID" value="TVW77776.1"/>
    <property type="molecule type" value="Genomic_DNA"/>
</dbReference>
<dbReference type="Pfam" id="PF05105">
    <property type="entry name" value="Phage_holin_4_1"/>
    <property type="match status" value="1"/>
</dbReference>
<gene>
    <name evidence="7" type="ORF">AZJ70_13455</name>
</gene>
<keyword evidence="3 6" id="KW-1133">Transmembrane helix</keyword>
<evidence type="ECO:0000256" key="3">
    <source>
        <dbReference type="ARBA" id="ARBA00022989"/>
    </source>
</evidence>
<evidence type="ECO:0000256" key="6">
    <source>
        <dbReference type="SAM" id="Phobius"/>
    </source>
</evidence>